<keyword evidence="1" id="KW-1133">Transmembrane helix</keyword>
<gene>
    <name evidence="2" type="ORF">KDAU_40040</name>
</gene>
<dbReference type="Proteomes" id="UP000287224">
    <property type="component" value="Unassembled WGS sequence"/>
</dbReference>
<keyword evidence="3" id="KW-1185">Reference proteome</keyword>
<dbReference type="OrthoDB" id="141860at2"/>
<feature type="transmembrane region" description="Helical" evidence="1">
    <location>
        <begin position="21"/>
        <end position="40"/>
    </location>
</feature>
<reference evidence="3" key="1">
    <citation type="submission" date="2018-12" db="EMBL/GenBank/DDBJ databases">
        <title>Tengunoibacter tsumagoiensis gen. nov., sp. nov., Dictyobacter kobayashii sp. nov., D. alpinus sp. nov., and D. joshuensis sp. nov. and description of Dictyobacteraceae fam. nov. within the order Ktedonobacterales isolated from Tengu-no-mugimeshi.</title>
        <authorList>
            <person name="Wang C.M."/>
            <person name="Zheng Y."/>
            <person name="Sakai Y."/>
            <person name="Toyoda A."/>
            <person name="Minakuchi Y."/>
            <person name="Abe K."/>
            <person name="Yokota A."/>
            <person name="Yabe S."/>
        </authorList>
    </citation>
    <scope>NUCLEOTIDE SEQUENCE [LARGE SCALE GENOMIC DNA]</scope>
    <source>
        <strain evidence="3">S-27</strain>
    </source>
</reference>
<dbReference type="EMBL" id="BIFQ01000001">
    <property type="protein sequence ID" value="GCE06675.1"/>
    <property type="molecule type" value="Genomic_DNA"/>
</dbReference>
<evidence type="ECO:0000313" key="2">
    <source>
        <dbReference type="EMBL" id="GCE06675.1"/>
    </source>
</evidence>
<name>A0A401ZIK2_9CHLR</name>
<organism evidence="2 3">
    <name type="scientific">Dictyobacter aurantiacus</name>
    <dbReference type="NCBI Taxonomy" id="1936993"/>
    <lineage>
        <taxon>Bacteria</taxon>
        <taxon>Bacillati</taxon>
        <taxon>Chloroflexota</taxon>
        <taxon>Ktedonobacteria</taxon>
        <taxon>Ktedonobacterales</taxon>
        <taxon>Dictyobacteraceae</taxon>
        <taxon>Dictyobacter</taxon>
    </lineage>
</organism>
<comment type="caution">
    <text evidence="2">The sequence shown here is derived from an EMBL/GenBank/DDBJ whole genome shotgun (WGS) entry which is preliminary data.</text>
</comment>
<accession>A0A401ZIK2</accession>
<dbReference type="RefSeq" id="WP_126597599.1">
    <property type="nucleotide sequence ID" value="NZ_BIFQ01000001.1"/>
</dbReference>
<evidence type="ECO:0000313" key="3">
    <source>
        <dbReference type="Proteomes" id="UP000287224"/>
    </source>
</evidence>
<keyword evidence="1" id="KW-0812">Transmembrane</keyword>
<feature type="transmembrane region" description="Helical" evidence="1">
    <location>
        <begin position="341"/>
        <end position="363"/>
    </location>
</feature>
<dbReference type="Gene3D" id="3.30.450.20">
    <property type="entry name" value="PAS domain"/>
    <property type="match status" value="1"/>
</dbReference>
<protein>
    <submittedName>
        <fullName evidence="2">Uncharacterized protein</fullName>
    </submittedName>
</protein>
<evidence type="ECO:0000256" key="1">
    <source>
        <dbReference type="SAM" id="Phobius"/>
    </source>
</evidence>
<keyword evidence="1" id="KW-0472">Membrane</keyword>
<sequence length="511" mass="56316">MVQKHRQTKRRGGFPLPLRISIGYVFAAIIPLLLVVLFIITQTRPTLLNQANDTMTSDSQTRVQLLDTYFNERKLDAVALVQVPSVQAFMALAPETTPPAIYKDGLLHSTFALQAGLSRSKDYSYWALFNTKGSLIQSYPNGTPKRGNAYATPQQLKDILAGKEFISPVFYDPGTKVATVDIYAPILPTAIPDANPHQVLGFMRATLKLDYIWNEIVKKDLNVHGQGSYAFITDENGVRIADTDPNRLFTSIKPLATDAQQQILNQQRYGDQSQIKGPYDPALSSHTNDQRASEIFTARPQGQQEDFEVVRRTATTVPWQYFVLSPVNSVTSIANQQVTTIYWLAGLAALIVAIGGAFAGFGISRPIERAVESLRGNSQALNILAQSQQDAAGEQVWVVDSSQVGLQSVQYYTEAAKVASDKLNNTTQLIRQHRNQMNPAQMEQALDEITRSASYLVNALDYQHASNQKLATALKVATQVTEQLQSGASSATDAAEQLEQVVQELRSVVGR</sequence>
<proteinExistence type="predicted"/>
<dbReference type="AlphaFoldDB" id="A0A401ZIK2"/>